<dbReference type="AlphaFoldDB" id="A0AAE0TAZ9"/>
<comment type="similarity">
    <text evidence="4">Belongs to the SIS family. GmhA subfamily.</text>
</comment>
<dbReference type="GO" id="GO:0097367">
    <property type="term" value="F:carbohydrate derivative binding"/>
    <property type="evidence" value="ECO:0007669"/>
    <property type="project" value="InterPro"/>
</dbReference>
<dbReference type="PANTHER" id="PTHR30390:SF7">
    <property type="entry name" value="PHOSPHOHEPTOSE ISOMERASE"/>
    <property type="match status" value="1"/>
</dbReference>
<protein>
    <recommendedName>
        <fullName evidence="5">D-sedoheptulose-7-phosphate isomerase</fullName>
        <ecNumber evidence="5">5.3.1.28</ecNumber>
    </recommendedName>
</protein>
<evidence type="ECO:0000256" key="5">
    <source>
        <dbReference type="ARBA" id="ARBA00012580"/>
    </source>
</evidence>
<dbReference type="EMBL" id="JAEAOA010001141">
    <property type="protein sequence ID" value="KAK3606881.1"/>
    <property type="molecule type" value="Genomic_DNA"/>
</dbReference>
<evidence type="ECO:0000256" key="2">
    <source>
        <dbReference type="ARBA" id="ARBA00001947"/>
    </source>
</evidence>
<dbReference type="Gene3D" id="3.40.50.10490">
    <property type="entry name" value="Glucose-6-phosphate isomerase like protein, domain 1"/>
    <property type="match status" value="1"/>
</dbReference>
<evidence type="ECO:0000259" key="11">
    <source>
        <dbReference type="PROSITE" id="PS51464"/>
    </source>
</evidence>
<evidence type="ECO:0000256" key="4">
    <source>
        <dbReference type="ARBA" id="ARBA00009894"/>
    </source>
</evidence>
<name>A0AAE0TAZ9_9BIVA</name>
<dbReference type="InterPro" id="IPR046348">
    <property type="entry name" value="SIS_dom_sf"/>
</dbReference>
<dbReference type="GO" id="GO:0005737">
    <property type="term" value="C:cytoplasm"/>
    <property type="evidence" value="ECO:0007669"/>
    <property type="project" value="UniProtKB-SubCell"/>
</dbReference>
<accession>A0AAE0TAZ9</accession>
<dbReference type="SUPFAM" id="SSF53697">
    <property type="entry name" value="SIS domain"/>
    <property type="match status" value="1"/>
</dbReference>
<evidence type="ECO:0000313" key="12">
    <source>
        <dbReference type="EMBL" id="KAK3606881.1"/>
    </source>
</evidence>
<reference evidence="12" key="1">
    <citation type="journal article" date="2021" name="Genome Biol. Evol.">
        <title>A High-Quality Reference Genome for a Parasitic Bivalve with Doubly Uniparental Inheritance (Bivalvia: Unionida).</title>
        <authorList>
            <person name="Smith C.H."/>
        </authorList>
    </citation>
    <scope>NUCLEOTIDE SEQUENCE</scope>
    <source>
        <strain evidence="12">CHS0354</strain>
    </source>
</reference>
<dbReference type="InterPro" id="IPR035461">
    <property type="entry name" value="GmhA/DiaA"/>
</dbReference>
<reference evidence="12" key="3">
    <citation type="submission" date="2023-05" db="EMBL/GenBank/DDBJ databases">
        <authorList>
            <person name="Smith C.H."/>
        </authorList>
    </citation>
    <scope>NUCLEOTIDE SEQUENCE</scope>
    <source>
        <strain evidence="12">CHS0354</strain>
        <tissue evidence="12">Mantle</tissue>
    </source>
</reference>
<dbReference type="GO" id="GO:1901135">
    <property type="term" value="P:carbohydrate derivative metabolic process"/>
    <property type="evidence" value="ECO:0007669"/>
    <property type="project" value="InterPro"/>
</dbReference>
<evidence type="ECO:0000256" key="1">
    <source>
        <dbReference type="ARBA" id="ARBA00000348"/>
    </source>
</evidence>
<dbReference type="PANTHER" id="PTHR30390">
    <property type="entry name" value="SEDOHEPTULOSE 7-PHOSPHATE ISOMERASE / DNAA INITIATOR-ASSOCIATING FACTOR FOR REPLICATION INITIATION"/>
    <property type="match status" value="1"/>
</dbReference>
<dbReference type="GO" id="GO:0046872">
    <property type="term" value="F:metal ion binding"/>
    <property type="evidence" value="ECO:0007669"/>
    <property type="project" value="UniProtKB-KW"/>
</dbReference>
<sequence>MTTSDPAALEAVRARFEEAQTVLEKFMAEEDNLTFVAKLAIEIDAVIRRGGKIISFGNGGSMCDAMHFAEELTGRFRHNRTALPAVAVSDPSHLSCVANDFGYEYVFSRFVEGLGKPGDAVIGLSTSGNSPNVLRAFEAARRMGIRSFALTGKDGGACREAADEYIVVPSDRSERIQEIHIKILHTAIDLAEESLLQSPLL</sequence>
<evidence type="ECO:0000256" key="6">
    <source>
        <dbReference type="ARBA" id="ARBA00022490"/>
    </source>
</evidence>
<dbReference type="Proteomes" id="UP001195483">
    <property type="component" value="Unassembled WGS sequence"/>
</dbReference>
<gene>
    <name evidence="12" type="ORF">CHS0354_018475</name>
</gene>
<evidence type="ECO:0000256" key="7">
    <source>
        <dbReference type="ARBA" id="ARBA00022723"/>
    </source>
</evidence>
<feature type="domain" description="SIS" evidence="11">
    <location>
        <begin position="43"/>
        <end position="201"/>
    </location>
</feature>
<reference evidence="12" key="2">
    <citation type="journal article" date="2021" name="Genome Biol. Evol.">
        <title>Developing a high-quality reference genome for a parasitic bivalve with doubly uniparental inheritance (Bivalvia: Unionida).</title>
        <authorList>
            <person name="Smith C.H."/>
        </authorList>
    </citation>
    <scope>NUCLEOTIDE SEQUENCE</scope>
    <source>
        <strain evidence="12">CHS0354</strain>
        <tissue evidence="12">Mantle</tissue>
    </source>
</reference>
<keyword evidence="6" id="KW-0963">Cytoplasm</keyword>
<dbReference type="InterPro" id="IPR004515">
    <property type="entry name" value="Phosphoheptose_Isoase"/>
</dbReference>
<keyword evidence="7" id="KW-0479">Metal-binding</keyword>
<evidence type="ECO:0000313" key="13">
    <source>
        <dbReference type="Proteomes" id="UP001195483"/>
    </source>
</evidence>
<dbReference type="EC" id="5.3.1.28" evidence="5"/>
<dbReference type="InterPro" id="IPR050099">
    <property type="entry name" value="SIS_GmhA/DiaA_subfam"/>
</dbReference>
<dbReference type="Pfam" id="PF13580">
    <property type="entry name" value="SIS_2"/>
    <property type="match status" value="1"/>
</dbReference>
<comment type="catalytic activity">
    <reaction evidence="1">
        <text>2 D-sedoheptulose 7-phosphate = D-glycero-alpha-D-manno-heptose 7-phosphate + D-glycero-beta-D-manno-heptose 7-phosphate</text>
        <dbReference type="Rhea" id="RHEA:27489"/>
        <dbReference type="ChEBI" id="CHEBI:57483"/>
        <dbReference type="ChEBI" id="CHEBI:60203"/>
        <dbReference type="ChEBI" id="CHEBI:60204"/>
        <dbReference type="EC" id="5.3.1.28"/>
    </reaction>
</comment>
<keyword evidence="8" id="KW-0862">Zinc</keyword>
<evidence type="ECO:0000256" key="8">
    <source>
        <dbReference type="ARBA" id="ARBA00022833"/>
    </source>
</evidence>
<dbReference type="GO" id="GO:0008968">
    <property type="term" value="F:D-sedoheptulose 7-phosphate isomerase activity"/>
    <property type="evidence" value="ECO:0007669"/>
    <property type="project" value="InterPro"/>
</dbReference>
<comment type="subcellular location">
    <subcellularLocation>
        <location evidence="3">Cytoplasm</location>
    </subcellularLocation>
</comment>
<dbReference type="PROSITE" id="PS51464">
    <property type="entry name" value="SIS"/>
    <property type="match status" value="1"/>
</dbReference>
<evidence type="ECO:0000256" key="3">
    <source>
        <dbReference type="ARBA" id="ARBA00004496"/>
    </source>
</evidence>
<organism evidence="12 13">
    <name type="scientific">Potamilus streckersoni</name>
    <dbReference type="NCBI Taxonomy" id="2493646"/>
    <lineage>
        <taxon>Eukaryota</taxon>
        <taxon>Metazoa</taxon>
        <taxon>Spiralia</taxon>
        <taxon>Lophotrochozoa</taxon>
        <taxon>Mollusca</taxon>
        <taxon>Bivalvia</taxon>
        <taxon>Autobranchia</taxon>
        <taxon>Heteroconchia</taxon>
        <taxon>Palaeoheterodonta</taxon>
        <taxon>Unionida</taxon>
        <taxon>Unionoidea</taxon>
        <taxon>Unionidae</taxon>
        <taxon>Ambleminae</taxon>
        <taxon>Lampsilini</taxon>
        <taxon>Potamilus</taxon>
    </lineage>
</organism>
<dbReference type="CDD" id="cd05006">
    <property type="entry name" value="SIS_GmhA"/>
    <property type="match status" value="1"/>
</dbReference>
<dbReference type="HAMAP" id="MF_00067">
    <property type="entry name" value="GmhA"/>
    <property type="match status" value="1"/>
</dbReference>
<keyword evidence="13" id="KW-1185">Reference proteome</keyword>
<keyword evidence="9" id="KW-0413">Isomerase</keyword>
<dbReference type="InterPro" id="IPR001347">
    <property type="entry name" value="SIS_dom"/>
</dbReference>
<evidence type="ECO:0000256" key="10">
    <source>
        <dbReference type="ARBA" id="ARBA00023277"/>
    </source>
</evidence>
<proteinExistence type="inferred from homology"/>
<comment type="caution">
    <text evidence="12">The sequence shown here is derived from an EMBL/GenBank/DDBJ whole genome shotgun (WGS) entry which is preliminary data.</text>
</comment>
<comment type="cofactor">
    <cofactor evidence="2">
        <name>Zn(2+)</name>
        <dbReference type="ChEBI" id="CHEBI:29105"/>
    </cofactor>
</comment>
<keyword evidence="10" id="KW-0119">Carbohydrate metabolism</keyword>
<evidence type="ECO:0000256" key="9">
    <source>
        <dbReference type="ARBA" id="ARBA00023235"/>
    </source>
</evidence>